<dbReference type="InterPro" id="IPR026960">
    <property type="entry name" value="RVT-Znf"/>
</dbReference>
<evidence type="ECO:0000313" key="3">
    <source>
        <dbReference type="Proteomes" id="UP000265520"/>
    </source>
</evidence>
<proteinExistence type="predicted"/>
<dbReference type="Proteomes" id="UP000265520">
    <property type="component" value="Unassembled WGS sequence"/>
</dbReference>
<dbReference type="EMBL" id="LXQA010025792">
    <property type="protein sequence ID" value="MCH93793.1"/>
    <property type="molecule type" value="Genomic_DNA"/>
</dbReference>
<evidence type="ECO:0000259" key="1">
    <source>
        <dbReference type="Pfam" id="PF13966"/>
    </source>
</evidence>
<dbReference type="PANTHER" id="PTHR36617">
    <property type="entry name" value="PROTEIN, PUTATIVE-RELATED"/>
    <property type="match status" value="1"/>
</dbReference>
<sequence>PNVSDQWLWRHDPAGGYSVRSVYHMLTSREVPSVAATTNLIWHKQVPMKISVLTWRLFRNRGIGNIAQHLFLSCPVFAPLCYLVRSWIGIFSADPILLQDHFVQFIHSAGGLRARRSFLQLIWLCCIWVVWNERNNRVFK</sequence>
<dbReference type="GO" id="GO:0016853">
    <property type="term" value="F:isomerase activity"/>
    <property type="evidence" value="ECO:0007669"/>
    <property type="project" value="UniProtKB-KW"/>
</dbReference>
<dbReference type="PANTHER" id="PTHR36617:SF5">
    <property type="entry name" value="OS05G0421675 PROTEIN"/>
    <property type="match status" value="1"/>
</dbReference>
<protein>
    <submittedName>
        <fullName evidence="2">70 kDa peptidyl-prolyl isomerase</fullName>
    </submittedName>
</protein>
<evidence type="ECO:0000313" key="2">
    <source>
        <dbReference type="EMBL" id="MCH93793.1"/>
    </source>
</evidence>
<feature type="domain" description="Reverse transcriptase zinc-binding" evidence="1">
    <location>
        <begin position="17"/>
        <end position="61"/>
    </location>
</feature>
<organism evidence="2 3">
    <name type="scientific">Trifolium medium</name>
    <dbReference type="NCBI Taxonomy" id="97028"/>
    <lineage>
        <taxon>Eukaryota</taxon>
        <taxon>Viridiplantae</taxon>
        <taxon>Streptophyta</taxon>
        <taxon>Embryophyta</taxon>
        <taxon>Tracheophyta</taxon>
        <taxon>Spermatophyta</taxon>
        <taxon>Magnoliopsida</taxon>
        <taxon>eudicotyledons</taxon>
        <taxon>Gunneridae</taxon>
        <taxon>Pentapetalae</taxon>
        <taxon>rosids</taxon>
        <taxon>fabids</taxon>
        <taxon>Fabales</taxon>
        <taxon>Fabaceae</taxon>
        <taxon>Papilionoideae</taxon>
        <taxon>50 kb inversion clade</taxon>
        <taxon>NPAAA clade</taxon>
        <taxon>Hologalegina</taxon>
        <taxon>IRL clade</taxon>
        <taxon>Trifolieae</taxon>
        <taxon>Trifolium</taxon>
    </lineage>
</organism>
<accession>A0A392N2I7</accession>
<feature type="non-terminal residue" evidence="2">
    <location>
        <position position="140"/>
    </location>
</feature>
<keyword evidence="3" id="KW-1185">Reference proteome</keyword>
<reference evidence="2 3" key="1">
    <citation type="journal article" date="2018" name="Front. Plant Sci.">
        <title>Red Clover (Trifolium pratense) and Zigzag Clover (T. medium) - A Picture of Genomic Similarities and Differences.</title>
        <authorList>
            <person name="Dluhosova J."/>
            <person name="Istvanek J."/>
            <person name="Nedelnik J."/>
            <person name="Repkova J."/>
        </authorList>
    </citation>
    <scope>NUCLEOTIDE SEQUENCE [LARGE SCALE GENOMIC DNA]</scope>
    <source>
        <strain evidence="3">cv. 10/8</strain>
        <tissue evidence="2">Leaf</tissue>
    </source>
</reference>
<feature type="non-terminal residue" evidence="2">
    <location>
        <position position="1"/>
    </location>
</feature>
<dbReference type="Pfam" id="PF13966">
    <property type="entry name" value="zf-RVT"/>
    <property type="match status" value="1"/>
</dbReference>
<keyword evidence="2" id="KW-0413">Isomerase</keyword>
<name>A0A392N2I7_9FABA</name>
<comment type="caution">
    <text evidence="2">The sequence shown here is derived from an EMBL/GenBank/DDBJ whole genome shotgun (WGS) entry which is preliminary data.</text>
</comment>
<dbReference type="AlphaFoldDB" id="A0A392N2I7"/>